<dbReference type="EMBL" id="MCGE01000001">
    <property type="protein sequence ID" value="ORZ25263.1"/>
    <property type="molecule type" value="Genomic_DNA"/>
</dbReference>
<dbReference type="Proteomes" id="UP000193560">
    <property type="component" value="Unassembled WGS sequence"/>
</dbReference>
<keyword evidence="1" id="KW-0812">Transmembrane</keyword>
<keyword evidence="2" id="KW-0732">Signal</keyword>
<evidence type="ECO:0000256" key="1">
    <source>
        <dbReference type="SAM" id="Phobius"/>
    </source>
</evidence>
<protein>
    <submittedName>
        <fullName evidence="3">Uncharacterized protein</fullName>
    </submittedName>
</protein>
<keyword evidence="4" id="KW-1185">Reference proteome</keyword>
<name>A0A1X2J0C0_9FUNG</name>
<evidence type="ECO:0000313" key="3">
    <source>
        <dbReference type="EMBL" id="ORZ25263.1"/>
    </source>
</evidence>
<organism evidence="3 4">
    <name type="scientific">Absidia repens</name>
    <dbReference type="NCBI Taxonomy" id="90262"/>
    <lineage>
        <taxon>Eukaryota</taxon>
        <taxon>Fungi</taxon>
        <taxon>Fungi incertae sedis</taxon>
        <taxon>Mucoromycota</taxon>
        <taxon>Mucoromycotina</taxon>
        <taxon>Mucoromycetes</taxon>
        <taxon>Mucorales</taxon>
        <taxon>Cunninghamellaceae</taxon>
        <taxon>Absidia</taxon>
    </lineage>
</organism>
<comment type="caution">
    <text evidence="3">The sequence shown here is derived from an EMBL/GenBank/DDBJ whole genome shotgun (WGS) entry which is preliminary data.</text>
</comment>
<gene>
    <name evidence="3" type="ORF">BCR42DRAFT_399737</name>
</gene>
<keyword evidence="1" id="KW-0472">Membrane</keyword>
<feature type="signal peptide" evidence="2">
    <location>
        <begin position="1"/>
        <end position="20"/>
    </location>
</feature>
<feature type="transmembrane region" description="Helical" evidence="1">
    <location>
        <begin position="30"/>
        <end position="54"/>
    </location>
</feature>
<reference evidence="3 4" key="1">
    <citation type="submission" date="2016-07" db="EMBL/GenBank/DDBJ databases">
        <title>Pervasive Adenine N6-methylation of Active Genes in Fungi.</title>
        <authorList>
            <consortium name="DOE Joint Genome Institute"/>
            <person name="Mondo S.J."/>
            <person name="Dannebaum R.O."/>
            <person name="Kuo R.C."/>
            <person name="Labutti K."/>
            <person name="Haridas S."/>
            <person name="Kuo A."/>
            <person name="Salamov A."/>
            <person name="Ahrendt S.R."/>
            <person name="Lipzen A."/>
            <person name="Sullivan W."/>
            <person name="Andreopoulos W.B."/>
            <person name="Clum A."/>
            <person name="Lindquist E."/>
            <person name="Daum C."/>
            <person name="Ramamoorthy G.K."/>
            <person name="Gryganskyi A."/>
            <person name="Culley D."/>
            <person name="Magnuson J.K."/>
            <person name="James T.Y."/>
            <person name="O'Malley M.A."/>
            <person name="Stajich J.E."/>
            <person name="Spatafora J.W."/>
            <person name="Visel A."/>
            <person name="Grigoriev I.V."/>
        </authorList>
    </citation>
    <scope>NUCLEOTIDE SEQUENCE [LARGE SCALE GENOMIC DNA]</scope>
    <source>
        <strain evidence="3 4">NRRL 1336</strain>
    </source>
</reference>
<keyword evidence="1" id="KW-1133">Transmembrane helix</keyword>
<accession>A0A1X2J0C0</accession>
<feature type="chain" id="PRO_5013321543" evidence="2">
    <location>
        <begin position="21"/>
        <end position="56"/>
    </location>
</feature>
<sequence length="56" mass="6908">MIPLFFLHFITFLNFTFTSAKKKTNQNKERTIVVIPFLILCIYASFFLHLWLWYYQ</sequence>
<dbReference type="AlphaFoldDB" id="A0A1X2J0C0"/>
<evidence type="ECO:0000256" key="2">
    <source>
        <dbReference type="SAM" id="SignalP"/>
    </source>
</evidence>
<evidence type="ECO:0000313" key="4">
    <source>
        <dbReference type="Proteomes" id="UP000193560"/>
    </source>
</evidence>
<proteinExistence type="predicted"/>